<dbReference type="RefSeq" id="WP_085028908.1">
    <property type="nucleotide sequence ID" value="NZ_CP020772.1"/>
</dbReference>
<gene>
    <name evidence="3" type="ORF">HM131_06080</name>
</gene>
<reference evidence="3 4" key="1">
    <citation type="submission" date="2017-04" db="EMBL/GenBank/DDBJ databases">
        <title>The whole genome sequencing and assembly of Halobacillus mangrovi strain.</title>
        <authorList>
            <person name="Lee S.-J."/>
            <person name="Park M.-K."/>
            <person name="Kim J.-Y."/>
            <person name="Lee Y.-J."/>
            <person name="Yi H."/>
            <person name="Bahn Y.-S."/>
            <person name="Kim J.F."/>
            <person name="Lee D.-W."/>
        </authorList>
    </citation>
    <scope>NUCLEOTIDE SEQUENCE [LARGE SCALE GENOMIC DNA]</scope>
    <source>
        <strain evidence="3 4">KTB 131</strain>
    </source>
</reference>
<proteinExistence type="predicted"/>
<dbReference type="InterPro" id="IPR006976">
    <property type="entry name" value="VanZ-like"/>
</dbReference>
<accession>A0A1W5ZT24</accession>
<protein>
    <recommendedName>
        <fullName evidence="2">VanZ-like domain-containing protein</fullName>
    </recommendedName>
</protein>
<keyword evidence="4" id="KW-1185">Reference proteome</keyword>
<dbReference type="OrthoDB" id="291892at2"/>
<sequence length="98" mass="11389">MSINMMLESLHVVEFAFLYLLIVSALVVNRRFSKSTNFLAAILAMVYGLVDEIHQLYVVDRSFTFIDLAKDWLGVWITWLFVYQIHFKEKKESAPADA</sequence>
<dbReference type="KEGG" id="hmn:HM131_06080"/>
<dbReference type="EMBL" id="CP020772">
    <property type="protein sequence ID" value="ARI76429.1"/>
    <property type="molecule type" value="Genomic_DNA"/>
</dbReference>
<feature type="transmembrane region" description="Helical" evidence="1">
    <location>
        <begin position="36"/>
        <end position="57"/>
    </location>
</feature>
<feature type="transmembrane region" description="Helical" evidence="1">
    <location>
        <begin position="12"/>
        <end position="29"/>
    </location>
</feature>
<evidence type="ECO:0000259" key="2">
    <source>
        <dbReference type="Pfam" id="PF04892"/>
    </source>
</evidence>
<organism evidence="3 4">
    <name type="scientific">Halobacillus mangrovi</name>
    <dbReference type="NCBI Taxonomy" id="402384"/>
    <lineage>
        <taxon>Bacteria</taxon>
        <taxon>Bacillati</taxon>
        <taxon>Bacillota</taxon>
        <taxon>Bacilli</taxon>
        <taxon>Bacillales</taxon>
        <taxon>Bacillaceae</taxon>
        <taxon>Halobacillus</taxon>
    </lineage>
</organism>
<keyword evidence="1" id="KW-0812">Transmembrane</keyword>
<feature type="domain" description="VanZ-like" evidence="2">
    <location>
        <begin position="7"/>
        <end position="83"/>
    </location>
</feature>
<evidence type="ECO:0000256" key="1">
    <source>
        <dbReference type="SAM" id="Phobius"/>
    </source>
</evidence>
<evidence type="ECO:0000313" key="4">
    <source>
        <dbReference type="Proteomes" id="UP000192527"/>
    </source>
</evidence>
<dbReference type="AlphaFoldDB" id="A0A1W5ZT24"/>
<dbReference type="Pfam" id="PF04892">
    <property type="entry name" value="VanZ"/>
    <property type="match status" value="1"/>
</dbReference>
<dbReference type="Proteomes" id="UP000192527">
    <property type="component" value="Chromosome"/>
</dbReference>
<keyword evidence="1" id="KW-1133">Transmembrane helix</keyword>
<dbReference type="NCBIfam" id="NF037970">
    <property type="entry name" value="vanZ_1"/>
    <property type="match status" value="1"/>
</dbReference>
<name>A0A1W5ZT24_9BACI</name>
<keyword evidence="1" id="KW-0472">Membrane</keyword>
<evidence type="ECO:0000313" key="3">
    <source>
        <dbReference type="EMBL" id="ARI76429.1"/>
    </source>
</evidence>
<dbReference type="STRING" id="402384.HM131_06080"/>